<reference evidence="2" key="2">
    <citation type="submission" date="2019-10" db="EMBL/GenBank/DDBJ databases">
        <title>A de novo genome assembly of a pear dwarfing rootstock.</title>
        <authorList>
            <person name="Wang F."/>
            <person name="Wang J."/>
            <person name="Li S."/>
            <person name="Zhang Y."/>
            <person name="Fang M."/>
            <person name="Ma L."/>
            <person name="Zhao Y."/>
            <person name="Jiang S."/>
        </authorList>
    </citation>
    <scope>NUCLEOTIDE SEQUENCE [LARGE SCALE GENOMIC DNA]</scope>
</reference>
<evidence type="ECO:0000313" key="2">
    <source>
        <dbReference type="Proteomes" id="UP000327157"/>
    </source>
</evidence>
<dbReference type="AlphaFoldDB" id="A0A5N5GQ24"/>
<reference evidence="1 2" key="3">
    <citation type="submission" date="2019-11" db="EMBL/GenBank/DDBJ databases">
        <title>A de novo genome assembly of a pear dwarfing rootstock.</title>
        <authorList>
            <person name="Wang F."/>
            <person name="Wang J."/>
            <person name="Li S."/>
            <person name="Zhang Y."/>
            <person name="Fang M."/>
            <person name="Ma L."/>
            <person name="Zhao Y."/>
            <person name="Jiang S."/>
        </authorList>
    </citation>
    <scope>NUCLEOTIDE SEQUENCE [LARGE SCALE GENOMIC DNA]</scope>
    <source>
        <strain evidence="1">S2</strain>
        <tissue evidence="1">Leaf</tissue>
    </source>
</reference>
<name>A0A5N5GQ24_9ROSA</name>
<gene>
    <name evidence="1" type="ORF">D8674_013116</name>
</gene>
<dbReference type="Proteomes" id="UP000327157">
    <property type="component" value="Chromosome 15"/>
</dbReference>
<protein>
    <submittedName>
        <fullName evidence="1">Uncharacterized protein</fullName>
    </submittedName>
</protein>
<keyword evidence="2" id="KW-1185">Reference proteome</keyword>
<sequence length="69" mass="7237">MGKKPRDKSPSTPLVDGGLLHRSMTGIGAITVAWKDKTTEDRAPSTTLVESGLLYRSLTGIRAIAGAGK</sequence>
<comment type="caution">
    <text evidence="1">The sequence shown here is derived from an EMBL/GenBank/DDBJ whole genome shotgun (WGS) entry which is preliminary data.</text>
</comment>
<evidence type="ECO:0000313" key="1">
    <source>
        <dbReference type="EMBL" id="KAB2617247.1"/>
    </source>
</evidence>
<accession>A0A5N5GQ24</accession>
<reference evidence="1 2" key="1">
    <citation type="submission" date="2019-09" db="EMBL/GenBank/DDBJ databases">
        <authorList>
            <person name="Ou C."/>
        </authorList>
    </citation>
    <scope>NUCLEOTIDE SEQUENCE [LARGE SCALE GENOMIC DNA]</scope>
    <source>
        <strain evidence="1">S2</strain>
        <tissue evidence="1">Leaf</tissue>
    </source>
</reference>
<proteinExistence type="predicted"/>
<organism evidence="1 2">
    <name type="scientific">Pyrus ussuriensis x Pyrus communis</name>
    <dbReference type="NCBI Taxonomy" id="2448454"/>
    <lineage>
        <taxon>Eukaryota</taxon>
        <taxon>Viridiplantae</taxon>
        <taxon>Streptophyta</taxon>
        <taxon>Embryophyta</taxon>
        <taxon>Tracheophyta</taxon>
        <taxon>Spermatophyta</taxon>
        <taxon>Magnoliopsida</taxon>
        <taxon>eudicotyledons</taxon>
        <taxon>Gunneridae</taxon>
        <taxon>Pentapetalae</taxon>
        <taxon>rosids</taxon>
        <taxon>fabids</taxon>
        <taxon>Rosales</taxon>
        <taxon>Rosaceae</taxon>
        <taxon>Amygdaloideae</taxon>
        <taxon>Maleae</taxon>
        <taxon>Pyrus</taxon>
    </lineage>
</organism>
<dbReference type="EMBL" id="SMOL01000401">
    <property type="protein sequence ID" value="KAB2617247.1"/>
    <property type="molecule type" value="Genomic_DNA"/>
</dbReference>